<keyword evidence="8" id="KW-1185">Reference proteome</keyword>
<feature type="domain" description="Expansin-like EG45" evidence="6">
    <location>
        <begin position="109"/>
        <end position="219"/>
    </location>
</feature>
<protein>
    <recommendedName>
        <fullName evidence="6">Expansin-like EG45 domain-containing protein</fullName>
    </recommendedName>
</protein>
<dbReference type="Gene3D" id="2.60.40.760">
    <property type="entry name" value="Expansin, cellulose-binding-like domain"/>
    <property type="match status" value="1"/>
</dbReference>
<evidence type="ECO:0000256" key="5">
    <source>
        <dbReference type="ARBA" id="ARBA00023136"/>
    </source>
</evidence>
<comment type="similarity">
    <text evidence="3">Belongs to the expansin family. Expansin A subfamily.</text>
</comment>
<evidence type="ECO:0000256" key="3">
    <source>
        <dbReference type="ARBA" id="ARBA00005392"/>
    </source>
</evidence>
<reference evidence="7 8" key="1">
    <citation type="journal article" date="2024" name="Nat. Commun.">
        <title>Phylogenomics reveals the evolutionary origins of lichenization in chlorophyte algae.</title>
        <authorList>
            <person name="Puginier C."/>
            <person name="Libourel C."/>
            <person name="Otte J."/>
            <person name="Skaloud P."/>
            <person name="Haon M."/>
            <person name="Grisel S."/>
            <person name="Petersen M."/>
            <person name="Berrin J.G."/>
            <person name="Delaux P.M."/>
            <person name="Dal Grande F."/>
            <person name="Keller J."/>
        </authorList>
    </citation>
    <scope>NUCLEOTIDE SEQUENCE [LARGE SCALE GENOMIC DNA]</scope>
    <source>
        <strain evidence="7 8">SAG 2523</strain>
    </source>
</reference>
<accession>A0AAW1S4V8</accession>
<evidence type="ECO:0000313" key="8">
    <source>
        <dbReference type="Proteomes" id="UP001485043"/>
    </source>
</evidence>
<gene>
    <name evidence="7" type="ORF">WJX84_009288</name>
</gene>
<dbReference type="Proteomes" id="UP001485043">
    <property type="component" value="Unassembled WGS sequence"/>
</dbReference>
<dbReference type="InterPro" id="IPR036749">
    <property type="entry name" value="Expansin_CBD_sf"/>
</dbReference>
<dbReference type="InterPro" id="IPR036908">
    <property type="entry name" value="RlpA-like_sf"/>
</dbReference>
<dbReference type="Pfam" id="PF01357">
    <property type="entry name" value="Expansin_C"/>
    <property type="match status" value="1"/>
</dbReference>
<evidence type="ECO:0000259" key="6">
    <source>
        <dbReference type="PROSITE" id="PS50842"/>
    </source>
</evidence>
<dbReference type="AlphaFoldDB" id="A0AAW1S4V8"/>
<dbReference type="GO" id="GO:0016020">
    <property type="term" value="C:membrane"/>
    <property type="evidence" value="ECO:0007669"/>
    <property type="project" value="UniProtKB-SubCell"/>
</dbReference>
<dbReference type="PROSITE" id="PS50842">
    <property type="entry name" value="EXPANSIN_EG45"/>
    <property type="match status" value="1"/>
</dbReference>
<proteinExistence type="inferred from homology"/>
<dbReference type="Gene3D" id="2.40.40.10">
    <property type="entry name" value="RlpA-like domain"/>
    <property type="match status" value="1"/>
</dbReference>
<evidence type="ECO:0000313" key="7">
    <source>
        <dbReference type="EMBL" id="KAK9841081.1"/>
    </source>
</evidence>
<dbReference type="CDD" id="cd22271">
    <property type="entry name" value="DPBB_EXP_N-like"/>
    <property type="match status" value="1"/>
</dbReference>
<dbReference type="GO" id="GO:0009664">
    <property type="term" value="P:plant-type cell wall organization"/>
    <property type="evidence" value="ECO:0007669"/>
    <property type="project" value="InterPro"/>
</dbReference>
<organism evidence="7 8">
    <name type="scientific">Apatococcus fuscideae</name>
    <dbReference type="NCBI Taxonomy" id="2026836"/>
    <lineage>
        <taxon>Eukaryota</taxon>
        <taxon>Viridiplantae</taxon>
        <taxon>Chlorophyta</taxon>
        <taxon>core chlorophytes</taxon>
        <taxon>Trebouxiophyceae</taxon>
        <taxon>Chlorellales</taxon>
        <taxon>Chlorellaceae</taxon>
        <taxon>Apatococcus</taxon>
    </lineage>
</organism>
<keyword evidence="4" id="KW-0134">Cell wall</keyword>
<dbReference type="InterPro" id="IPR009009">
    <property type="entry name" value="RlpA-like_DPBB"/>
</dbReference>
<keyword evidence="5" id="KW-0472">Membrane</keyword>
<keyword evidence="4" id="KW-0964">Secreted</keyword>
<comment type="caution">
    <text evidence="7">The sequence shown here is derived from an EMBL/GenBank/DDBJ whole genome shotgun (WGS) entry which is preliminary data.</text>
</comment>
<dbReference type="Pfam" id="PF03330">
    <property type="entry name" value="DPBB_1"/>
    <property type="match status" value="1"/>
</dbReference>
<evidence type="ECO:0000256" key="4">
    <source>
        <dbReference type="ARBA" id="ARBA00022512"/>
    </source>
</evidence>
<dbReference type="EMBL" id="JALJOV010001773">
    <property type="protein sequence ID" value="KAK9841081.1"/>
    <property type="molecule type" value="Genomic_DNA"/>
</dbReference>
<dbReference type="InterPro" id="IPR002963">
    <property type="entry name" value="Expansin"/>
</dbReference>
<name>A0AAW1S4V8_9CHLO</name>
<sequence>MKWRNEVAASSTHTRKSHHIQVDRISYSYPDCLSPVAKQQIPASVTVRHQPANMQRRSGSFALGALWVLCSAALLSGVRGNAAGVATPLSAWRNGIASVYDAPTLGAVIGSCGYGAISQSSYPYWSIGALATSNLFFQEGPVEGCGMCFQVQCINDGSNGEGFVGKCNPNWQTNSITFMVTDQCPECQPDQLDLNAAAFQKLAPLVNGRIALQYRRVTCTPQEPVTVRVDANRGSGGWMRLWVMNTAGTAGVAGVSVRTAGTGGPGVPLSNVFGADWETGASPAQPLDVIVTSDDGSTLTLPGAVAASFVGLGAGASNFGQDPTAASAGQVAAAASQQNPPVAAQSTSVAVSG</sequence>
<comment type="subcellular location">
    <subcellularLocation>
        <location evidence="1">Membrane</location>
        <topology evidence="1">Peripheral membrane protein</topology>
    </subcellularLocation>
    <subcellularLocation>
        <location evidence="2">Secreted</location>
        <location evidence="2">Cell wall</location>
    </subcellularLocation>
</comment>
<evidence type="ECO:0000256" key="1">
    <source>
        <dbReference type="ARBA" id="ARBA00004170"/>
    </source>
</evidence>
<dbReference type="SUPFAM" id="SSF50685">
    <property type="entry name" value="Barwin-like endoglucanases"/>
    <property type="match status" value="1"/>
</dbReference>
<dbReference type="InterPro" id="IPR007117">
    <property type="entry name" value="Expansin_CBD"/>
</dbReference>
<dbReference type="InterPro" id="IPR007112">
    <property type="entry name" value="Expansin/allergen_DPBB_dom"/>
</dbReference>
<dbReference type="SUPFAM" id="SSF49590">
    <property type="entry name" value="PHL pollen allergen"/>
    <property type="match status" value="1"/>
</dbReference>
<evidence type="ECO:0000256" key="2">
    <source>
        <dbReference type="ARBA" id="ARBA00004191"/>
    </source>
</evidence>
<dbReference type="PANTHER" id="PTHR31867">
    <property type="entry name" value="EXPANSIN-A15"/>
    <property type="match status" value="1"/>
</dbReference>